<dbReference type="EMBL" id="BGPR01084219">
    <property type="protein sequence ID" value="GBL94560.1"/>
    <property type="molecule type" value="Genomic_DNA"/>
</dbReference>
<reference evidence="1 2" key="1">
    <citation type="journal article" date="2019" name="Sci. Rep.">
        <title>Orb-weaving spider Araneus ventricosus genome elucidates the spidroin gene catalogue.</title>
        <authorList>
            <person name="Kono N."/>
            <person name="Nakamura H."/>
            <person name="Ohtoshi R."/>
            <person name="Moran D.A.P."/>
            <person name="Shinohara A."/>
            <person name="Yoshida Y."/>
            <person name="Fujiwara M."/>
            <person name="Mori M."/>
            <person name="Tomita M."/>
            <person name="Arakawa K."/>
        </authorList>
    </citation>
    <scope>NUCLEOTIDE SEQUENCE [LARGE SCALE GENOMIC DNA]</scope>
</reference>
<evidence type="ECO:0000313" key="2">
    <source>
        <dbReference type="Proteomes" id="UP000499080"/>
    </source>
</evidence>
<evidence type="ECO:0000313" key="1">
    <source>
        <dbReference type="EMBL" id="GBL94560.1"/>
    </source>
</evidence>
<comment type="caution">
    <text evidence="1">The sequence shown here is derived from an EMBL/GenBank/DDBJ whole genome shotgun (WGS) entry which is preliminary data.</text>
</comment>
<name>A0A4Y2BQU1_ARAVE</name>
<keyword evidence="2" id="KW-1185">Reference proteome</keyword>
<dbReference type="AlphaFoldDB" id="A0A4Y2BQU1"/>
<organism evidence="1 2">
    <name type="scientific">Araneus ventricosus</name>
    <name type="common">Orbweaver spider</name>
    <name type="synonym">Epeira ventricosa</name>
    <dbReference type="NCBI Taxonomy" id="182803"/>
    <lineage>
        <taxon>Eukaryota</taxon>
        <taxon>Metazoa</taxon>
        <taxon>Ecdysozoa</taxon>
        <taxon>Arthropoda</taxon>
        <taxon>Chelicerata</taxon>
        <taxon>Arachnida</taxon>
        <taxon>Araneae</taxon>
        <taxon>Araneomorphae</taxon>
        <taxon>Entelegynae</taxon>
        <taxon>Araneoidea</taxon>
        <taxon>Araneidae</taxon>
        <taxon>Araneus</taxon>
    </lineage>
</organism>
<dbReference type="Proteomes" id="UP000499080">
    <property type="component" value="Unassembled WGS sequence"/>
</dbReference>
<accession>A0A4Y2BQU1</accession>
<gene>
    <name evidence="1" type="ORF">AVEN_272511_1</name>
</gene>
<proteinExistence type="predicted"/>
<sequence>MLLWIEGRHRSQCPPLQTYTRSGRRLAPIGDLTRIRPTYTTNRWWNLVSNAAIPTEVLISGYRGSCSLPKKAPSESKCLSMKGALKLCLHRAVAGRSRRTSDPNKKLSSPVDYLKSKTCA</sequence>
<protein>
    <submittedName>
        <fullName evidence="1">Uncharacterized protein</fullName>
    </submittedName>
</protein>